<evidence type="ECO:0000256" key="3">
    <source>
        <dbReference type="ARBA" id="ARBA00023098"/>
    </source>
</evidence>
<comment type="caution">
    <text evidence="6">The sequence shown here is derived from an EMBL/GenBank/DDBJ whole genome shotgun (WGS) entry which is preliminary data.</text>
</comment>
<dbReference type="Proteomes" id="UP001286456">
    <property type="component" value="Unassembled WGS sequence"/>
</dbReference>
<dbReference type="PANTHER" id="PTHR24185">
    <property type="entry name" value="CALCIUM-INDEPENDENT PHOSPHOLIPASE A2-GAMMA"/>
    <property type="match status" value="1"/>
</dbReference>
<keyword evidence="7" id="KW-1185">Reference proteome</keyword>
<dbReference type="Pfam" id="PF00931">
    <property type="entry name" value="NB-ARC"/>
    <property type="match status" value="1"/>
</dbReference>
<reference evidence="6" key="1">
    <citation type="journal article" date="2023" name="Mol. Phylogenet. Evol.">
        <title>Genome-scale phylogeny and comparative genomics of the fungal order Sordariales.</title>
        <authorList>
            <person name="Hensen N."/>
            <person name="Bonometti L."/>
            <person name="Westerberg I."/>
            <person name="Brannstrom I.O."/>
            <person name="Guillou S."/>
            <person name="Cros-Aarteil S."/>
            <person name="Calhoun S."/>
            <person name="Haridas S."/>
            <person name="Kuo A."/>
            <person name="Mondo S."/>
            <person name="Pangilinan J."/>
            <person name="Riley R."/>
            <person name="LaButti K."/>
            <person name="Andreopoulos B."/>
            <person name="Lipzen A."/>
            <person name="Chen C."/>
            <person name="Yan M."/>
            <person name="Daum C."/>
            <person name="Ng V."/>
            <person name="Clum A."/>
            <person name="Steindorff A."/>
            <person name="Ohm R.A."/>
            <person name="Martin F."/>
            <person name="Silar P."/>
            <person name="Natvig D.O."/>
            <person name="Lalanne C."/>
            <person name="Gautier V."/>
            <person name="Ament-Velasquez S.L."/>
            <person name="Kruys A."/>
            <person name="Hutchinson M.I."/>
            <person name="Powell A.J."/>
            <person name="Barry K."/>
            <person name="Miller A.N."/>
            <person name="Grigoriev I.V."/>
            <person name="Debuchy R."/>
            <person name="Gladieux P."/>
            <person name="Hiltunen Thoren M."/>
            <person name="Johannesson H."/>
        </authorList>
    </citation>
    <scope>NUCLEOTIDE SEQUENCE</scope>
    <source>
        <strain evidence="6">SMH4131-1</strain>
    </source>
</reference>
<dbReference type="EMBL" id="JAUEPO010000001">
    <property type="protein sequence ID" value="KAK3336561.1"/>
    <property type="molecule type" value="Genomic_DNA"/>
</dbReference>
<evidence type="ECO:0000256" key="4">
    <source>
        <dbReference type="PROSITE-ProRule" id="PRU01161"/>
    </source>
</evidence>
<evidence type="ECO:0000313" key="7">
    <source>
        <dbReference type="Proteomes" id="UP001286456"/>
    </source>
</evidence>
<comment type="caution">
    <text evidence="4">Lacks conserved residue(s) required for the propagation of feature annotation.</text>
</comment>
<gene>
    <name evidence="6" type="ORF">B0T19DRAFT_42914</name>
</gene>
<name>A0AAE0J5G3_9PEZI</name>
<dbReference type="GO" id="GO:0016042">
    <property type="term" value="P:lipid catabolic process"/>
    <property type="evidence" value="ECO:0007669"/>
    <property type="project" value="UniProtKB-UniRule"/>
</dbReference>
<keyword evidence="3 4" id="KW-0443">Lipid metabolism</keyword>
<dbReference type="CDD" id="cd07216">
    <property type="entry name" value="Pat17_PNPLA8_PNPLA9_like3"/>
    <property type="match status" value="1"/>
</dbReference>
<dbReference type="InterPro" id="IPR027417">
    <property type="entry name" value="P-loop_NTPase"/>
</dbReference>
<sequence length="748" mass="83438">MPLPDNGPINLLALDGGGVRGVSELVILHKIMEGIQEKEQLAELPKPCDYFHIIGGTSTGGLVAIMLGRLRMSTAEALAEYDAFAKKIFSFRNRRISVSAQFRAAALEVAVRNIVESRGADPLMRDPKENYPTGKTFVCAVTAKNQTAPRRFRGYVLDGELDLDFGRDYDKDWDKDCKIWEAARATTAAPGFFKPVAIVSGSVTEKFLDAAMGYNNPIGEVLDEAGKIIDSSCKIGCVLSLGTGTREKGLNEPSCCIPWCFSVCNLMKNITTDSERMHDMAKNRFTDFSSTYFRFSVPEAAANVKLGKYKKMDGLKKTTLEYLGSSVKSDIDKVIDVLSNGSTEGLTIGEACCPQSQVPRREAGVSSKFFTGRTDILRKMSAFFVKRESGKGPRREFLLHGMGGVGKTQIALKFRQMMDSEDMFENIFWVDATSSVTIEESYNNIATKLLADEAGNDKKMLHVLKWMDASREEWMLVMDNCGDEDLTRFLPEKDKGNIIYTSRFTNMRQALPPNAIAEVNEMEERDAVTLLLRAAGEGANSRSAGFRRLGLPIVQELGCLPLAIDQAGAYVREAWPPCTLRDYLGRFRKERTRMLKDGGGQYQGASRQNQAVYATFEMSHKALQDIAKGKKGLAMAEAARMAIKILSAICFYHNEGILEEMMERAAENRHEAHLRTFNPLQSGRLNLEDLLDVDQNEMWDPRKFQSGASLLESLSLVKRDWNSLSMHVLVHSWARDRMKDADRAIFSK</sequence>
<proteinExistence type="predicted"/>
<dbReference type="Gene3D" id="3.40.50.300">
    <property type="entry name" value="P-loop containing nucleotide triphosphate hydrolases"/>
    <property type="match status" value="1"/>
</dbReference>
<dbReference type="GO" id="GO:0016020">
    <property type="term" value="C:membrane"/>
    <property type="evidence" value="ECO:0007669"/>
    <property type="project" value="TreeGrafter"/>
</dbReference>
<dbReference type="PANTHER" id="PTHR24185:SF1">
    <property type="entry name" value="CALCIUM-INDEPENDENT PHOSPHOLIPASE A2-GAMMA"/>
    <property type="match status" value="1"/>
</dbReference>
<accession>A0AAE0J5G3</accession>
<evidence type="ECO:0000313" key="6">
    <source>
        <dbReference type="EMBL" id="KAK3336561.1"/>
    </source>
</evidence>
<dbReference type="GO" id="GO:0047499">
    <property type="term" value="F:calcium-independent phospholipase A2 activity"/>
    <property type="evidence" value="ECO:0007669"/>
    <property type="project" value="TreeGrafter"/>
</dbReference>
<dbReference type="InterPro" id="IPR002182">
    <property type="entry name" value="NB-ARC"/>
</dbReference>
<keyword evidence="1 4" id="KW-0378">Hydrolase</keyword>
<dbReference type="Pfam" id="PF01734">
    <property type="entry name" value="Patatin"/>
    <property type="match status" value="1"/>
</dbReference>
<evidence type="ECO:0000256" key="1">
    <source>
        <dbReference type="ARBA" id="ARBA00022801"/>
    </source>
</evidence>
<dbReference type="SUPFAM" id="SSF52540">
    <property type="entry name" value="P-loop containing nucleoside triphosphate hydrolases"/>
    <property type="match status" value="1"/>
</dbReference>
<protein>
    <submittedName>
        <fullName evidence="6">Acyl transferase/acyl hydrolase/lysophospholipase</fullName>
    </submittedName>
</protein>
<dbReference type="AlphaFoldDB" id="A0AAE0J5G3"/>
<keyword evidence="2 4" id="KW-0442">Lipid degradation</keyword>
<dbReference type="InterPro" id="IPR002641">
    <property type="entry name" value="PNPLA_dom"/>
</dbReference>
<feature type="active site" description="Proton acceptor" evidence="4">
    <location>
        <position position="209"/>
    </location>
</feature>
<feature type="short sequence motif" description="GXSXG" evidence="4">
    <location>
        <begin position="56"/>
        <end position="60"/>
    </location>
</feature>
<organism evidence="6 7">
    <name type="scientific">Cercophora scortea</name>
    <dbReference type="NCBI Taxonomy" id="314031"/>
    <lineage>
        <taxon>Eukaryota</taxon>
        <taxon>Fungi</taxon>
        <taxon>Dikarya</taxon>
        <taxon>Ascomycota</taxon>
        <taxon>Pezizomycotina</taxon>
        <taxon>Sordariomycetes</taxon>
        <taxon>Sordariomycetidae</taxon>
        <taxon>Sordariales</taxon>
        <taxon>Lasiosphaeriaceae</taxon>
        <taxon>Cercophora</taxon>
    </lineage>
</organism>
<dbReference type="GO" id="GO:0019369">
    <property type="term" value="P:arachidonate metabolic process"/>
    <property type="evidence" value="ECO:0007669"/>
    <property type="project" value="TreeGrafter"/>
</dbReference>
<evidence type="ECO:0000259" key="5">
    <source>
        <dbReference type="PROSITE" id="PS51635"/>
    </source>
</evidence>
<dbReference type="GO" id="GO:0043531">
    <property type="term" value="F:ADP binding"/>
    <property type="evidence" value="ECO:0007669"/>
    <property type="project" value="InterPro"/>
</dbReference>
<feature type="domain" description="PNPLA" evidence="5">
    <location>
        <begin position="12"/>
        <end position="222"/>
    </location>
</feature>
<dbReference type="Gene3D" id="3.40.1090.10">
    <property type="entry name" value="Cytosolic phospholipase A2 catalytic domain"/>
    <property type="match status" value="1"/>
</dbReference>
<evidence type="ECO:0000256" key="2">
    <source>
        <dbReference type="ARBA" id="ARBA00022963"/>
    </source>
</evidence>
<dbReference type="SUPFAM" id="SSF52151">
    <property type="entry name" value="FabD/lysophospholipase-like"/>
    <property type="match status" value="1"/>
</dbReference>
<feature type="short sequence motif" description="GXGXXG" evidence="4">
    <location>
        <begin position="16"/>
        <end position="21"/>
    </location>
</feature>
<feature type="active site" description="Nucleophile" evidence="4">
    <location>
        <position position="58"/>
    </location>
</feature>
<dbReference type="InterPro" id="IPR016035">
    <property type="entry name" value="Acyl_Trfase/lysoPLipase"/>
</dbReference>
<dbReference type="GO" id="GO:0046486">
    <property type="term" value="P:glycerolipid metabolic process"/>
    <property type="evidence" value="ECO:0007669"/>
    <property type="project" value="UniProtKB-ARBA"/>
</dbReference>
<reference evidence="6" key="2">
    <citation type="submission" date="2023-06" db="EMBL/GenBank/DDBJ databases">
        <authorList>
            <consortium name="Lawrence Berkeley National Laboratory"/>
            <person name="Haridas S."/>
            <person name="Hensen N."/>
            <person name="Bonometti L."/>
            <person name="Westerberg I."/>
            <person name="Brannstrom I.O."/>
            <person name="Guillou S."/>
            <person name="Cros-Aarteil S."/>
            <person name="Calhoun S."/>
            <person name="Kuo A."/>
            <person name="Mondo S."/>
            <person name="Pangilinan J."/>
            <person name="Riley R."/>
            <person name="Labutti K."/>
            <person name="Andreopoulos B."/>
            <person name="Lipzen A."/>
            <person name="Chen C."/>
            <person name="Yanf M."/>
            <person name="Daum C."/>
            <person name="Ng V."/>
            <person name="Clum A."/>
            <person name="Steindorff A."/>
            <person name="Ohm R."/>
            <person name="Martin F."/>
            <person name="Silar P."/>
            <person name="Natvig D."/>
            <person name="Lalanne C."/>
            <person name="Gautier V."/>
            <person name="Ament-Velasquez S.L."/>
            <person name="Kruys A."/>
            <person name="Hutchinson M.I."/>
            <person name="Powell A.J."/>
            <person name="Barry K."/>
            <person name="Miller A.N."/>
            <person name="Grigoriev I.V."/>
            <person name="Debuchy R."/>
            <person name="Gladieux P."/>
            <person name="Thoren M.H."/>
            <person name="Johannesson H."/>
        </authorList>
    </citation>
    <scope>NUCLEOTIDE SEQUENCE</scope>
    <source>
        <strain evidence="6">SMH4131-1</strain>
    </source>
</reference>
<keyword evidence="6" id="KW-0808">Transferase</keyword>
<dbReference type="PROSITE" id="PS51635">
    <property type="entry name" value="PNPLA"/>
    <property type="match status" value="1"/>
</dbReference>
<dbReference type="GO" id="GO:0016740">
    <property type="term" value="F:transferase activity"/>
    <property type="evidence" value="ECO:0007669"/>
    <property type="project" value="UniProtKB-KW"/>
</dbReference>